<feature type="transmembrane region" description="Helical" evidence="7">
    <location>
        <begin position="68"/>
        <end position="92"/>
    </location>
</feature>
<dbReference type="PROSITE" id="PS50112">
    <property type="entry name" value="PAS"/>
    <property type="match status" value="1"/>
</dbReference>
<keyword evidence="5" id="KW-0418">Kinase</keyword>
<protein>
    <recommendedName>
        <fullName evidence="2">histidine kinase</fullName>
        <ecNumber evidence="2">2.7.13.3</ecNumber>
    </recommendedName>
</protein>
<evidence type="ECO:0000313" key="12">
    <source>
        <dbReference type="Proteomes" id="UP000306918"/>
    </source>
</evidence>
<dbReference type="InterPro" id="IPR036890">
    <property type="entry name" value="HATPase_C_sf"/>
</dbReference>
<feature type="transmembrane region" description="Helical" evidence="7">
    <location>
        <begin position="98"/>
        <end position="116"/>
    </location>
</feature>
<dbReference type="InterPro" id="IPR058544">
    <property type="entry name" value="ETR1_N"/>
</dbReference>
<dbReference type="InterPro" id="IPR000014">
    <property type="entry name" value="PAS"/>
</dbReference>
<dbReference type="PROSITE" id="PS50109">
    <property type="entry name" value="HIS_KIN"/>
    <property type="match status" value="1"/>
</dbReference>
<comment type="catalytic activity">
    <reaction evidence="1">
        <text>ATP + protein L-histidine = ADP + protein N-phospho-L-histidine.</text>
        <dbReference type="EC" id="2.7.13.3"/>
    </reaction>
</comment>
<dbReference type="SMART" id="SM00091">
    <property type="entry name" value="PAS"/>
    <property type="match status" value="1"/>
</dbReference>
<evidence type="ECO:0000259" key="10">
    <source>
        <dbReference type="PROSITE" id="PS50113"/>
    </source>
</evidence>
<keyword evidence="4" id="KW-0808">Transferase</keyword>
<dbReference type="SMART" id="SM00387">
    <property type="entry name" value="HATPase_c"/>
    <property type="match status" value="1"/>
</dbReference>
<organism evidence="11 12">
    <name type="scientific">Niastella caeni</name>
    <dbReference type="NCBI Taxonomy" id="2569763"/>
    <lineage>
        <taxon>Bacteria</taxon>
        <taxon>Pseudomonadati</taxon>
        <taxon>Bacteroidota</taxon>
        <taxon>Chitinophagia</taxon>
        <taxon>Chitinophagales</taxon>
        <taxon>Chitinophagaceae</taxon>
        <taxon>Niastella</taxon>
    </lineage>
</organism>
<keyword evidence="12" id="KW-1185">Reference proteome</keyword>
<dbReference type="InterPro" id="IPR004358">
    <property type="entry name" value="Sig_transdc_His_kin-like_C"/>
</dbReference>
<evidence type="ECO:0000256" key="6">
    <source>
        <dbReference type="SAM" id="Coils"/>
    </source>
</evidence>
<dbReference type="Pfam" id="PF00512">
    <property type="entry name" value="HisKA"/>
    <property type="match status" value="1"/>
</dbReference>
<comment type="caution">
    <text evidence="11">The sequence shown here is derived from an EMBL/GenBank/DDBJ whole genome shotgun (WGS) entry which is preliminary data.</text>
</comment>
<evidence type="ECO:0000313" key="11">
    <source>
        <dbReference type="EMBL" id="THU39393.1"/>
    </source>
</evidence>
<dbReference type="Gene3D" id="1.10.287.130">
    <property type="match status" value="1"/>
</dbReference>
<dbReference type="PANTHER" id="PTHR43304:SF1">
    <property type="entry name" value="PAC DOMAIN-CONTAINING PROTEIN"/>
    <property type="match status" value="1"/>
</dbReference>
<dbReference type="InterPro" id="IPR035965">
    <property type="entry name" value="PAS-like_dom_sf"/>
</dbReference>
<reference evidence="11 12" key="1">
    <citation type="submission" date="2019-04" db="EMBL/GenBank/DDBJ databases">
        <title>Niastella caeni sp. nov., isolated from activated sludge.</title>
        <authorList>
            <person name="Sheng M."/>
        </authorList>
    </citation>
    <scope>NUCLEOTIDE SEQUENCE [LARGE SCALE GENOMIC DNA]</scope>
    <source>
        <strain evidence="11 12">HX-2-15</strain>
    </source>
</reference>
<evidence type="ECO:0000256" key="3">
    <source>
        <dbReference type="ARBA" id="ARBA00022553"/>
    </source>
</evidence>
<dbReference type="InterPro" id="IPR005467">
    <property type="entry name" value="His_kinase_dom"/>
</dbReference>
<keyword evidence="7" id="KW-0812">Transmembrane</keyword>
<keyword evidence="6" id="KW-0175">Coiled coil</keyword>
<keyword evidence="7" id="KW-1133">Transmembrane helix</keyword>
<dbReference type="AlphaFoldDB" id="A0A4S8HUW8"/>
<dbReference type="Pfam" id="PF02518">
    <property type="entry name" value="HATPase_c"/>
    <property type="match status" value="1"/>
</dbReference>
<feature type="domain" description="PAC" evidence="10">
    <location>
        <begin position="212"/>
        <end position="262"/>
    </location>
</feature>
<dbReference type="EC" id="2.7.13.3" evidence="2"/>
<dbReference type="OrthoDB" id="9766459at2"/>
<keyword evidence="3" id="KW-0597">Phosphoprotein</keyword>
<dbReference type="InterPro" id="IPR003661">
    <property type="entry name" value="HisK_dim/P_dom"/>
</dbReference>
<feature type="domain" description="PAS" evidence="9">
    <location>
        <begin position="141"/>
        <end position="214"/>
    </location>
</feature>
<dbReference type="Gene3D" id="3.30.450.20">
    <property type="entry name" value="PAS domain"/>
    <property type="match status" value="1"/>
</dbReference>
<dbReference type="FunFam" id="3.30.565.10:FF:000006">
    <property type="entry name" value="Sensor histidine kinase WalK"/>
    <property type="match status" value="1"/>
</dbReference>
<dbReference type="PROSITE" id="PS50113">
    <property type="entry name" value="PAC"/>
    <property type="match status" value="1"/>
</dbReference>
<dbReference type="Pfam" id="PF25487">
    <property type="entry name" value="ETR1_N"/>
    <property type="match status" value="1"/>
</dbReference>
<dbReference type="SUPFAM" id="SSF55785">
    <property type="entry name" value="PYP-like sensor domain (PAS domain)"/>
    <property type="match status" value="1"/>
</dbReference>
<evidence type="ECO:0000256" key="7">
    <source>
        <dbReference type="SAM" id="Phobius"/>
    </source>
</evidence>
<dbReference type="CDD" id="cd00130">
    <property type="entry name" value="PAS"/>
    <property type="match status" value="1"/>
</dbReference>
<evidence type="ECO:0000259" key="9">
    <source>
        <dbReference type="PROSITE" id="PS50112"/>
    </source>
</evidence>
<dbReference type="CDD" id="cd00082">
    <property type="entry name" value="HisKA"/>
    <property type="match status" value="1"/>
</dbReference>
<dbReference type="GO" id="GO:0000155">
    <property type="term" value="F:phosphorelay sensor kinase activity"/>
    <property type="evidence" value="ECO:0007669"/>
    <property type="project" value="InterPro"/>
</dbReference>
<evidence type="ECO:0000256" key="1">
    <source>
        <dbReference type="ARBA" id="ARBA00000085"/>
    </source>
</evidence>
<dbReference type="PRINTS" id="PR00344">
    <property type="entry name" value="BCTRLSENSOR"/>
</dbReference>
<dbReference type="SUPFAM" id="SSF47384">
    <property type="entry name" value="Homodimeric domain of signal transducing histidine kinase"/>
    <property type="match status" value="1"/>
</dbReference>
<dbReference type="Gene3D" id="3.30.565.10">
    <property type="entry name" value="Histidine kinase-like ATPase, C-terminal domain"/>
    <property type="match status" value="1"/>
</dbReference>
<evidence type="ECO:0000256" key="4">
    <source>
        <dbReference type="ARBA" id="ARBA00022679"/>
    </source>
</evidence>
<dbReference type="InterPro" id="IPR036097">
    <property type="entry name" value="HisK_dim/P_sf"/>
</dbReference>
<evidence type="ECO:0000259" key="8">
    <source>
        <dbReference type="PROSITE" id="PS50109"/>
    </source>
</evidence>
<evidence type="ECO:0000256" key="5">
    <source>
        <dbReference type="ARBA" id="ARBA00022777"/>
    </source>
</evidence>
<dbReference type="InterPro" id="IPR000700">
    <property type="entry name" value="PAS-assoc_C"/>
</dbReference>
<feature type="transmembrane region" description="Helical" evidence="7">
    <location>
        <begin position="31"/>
        <end position="56"/>
    </location>
</feature>
<dbReference type="NCBIfam" id="TIGR00229">
    <property type="entry name" value="sensory_box"/>
    <property type="match status" value="1"/>
</dbReference>
<keyword evidence="7" id="KW-0472">Membrane</keyword>
<accession>A0A4S8HUW8</accession>
<feature type="coiled-coil region" evidence="6">
    <location>
        <begin position="253"/>
        <end position="288"/>
    </location>
</feature>
<dbReference type="SUPFAM" id="SSF55874">
    <property type="entry name" value="ATPase domain of HSP90 chaperone/DNA topoisomerase II/histidine kinase"/>
    <property type="match status" value="1"/>
</dbReference>
<sequence length="506" mass="58323">MKQVAEFFRKLLDTSDWPPRWHCGKWTEFHGWLYIISDMLVWSAYFAIPLIIIRYISKKHDARFIRIYFLFAGFILACGATHFFDAVTFWFPLYRVNALVRAFTGILSWTTVFYLIKVLPVAFTLRSSAELEAEVEQRKKAEEKFRNLLESAPDSMVIVNEDGIIQLVNAQTVKMFGYTREEMIGEKVNRLMPLQYDDFKQIQNTGLKPITEREELVGIRKEGEQFPIEITLSPLVTEEGLLISAAIRDISEKKLMEKTIREANINLERKVQQRTAELERKNKELEQFAYVASHDLQEPLQTTSGFVQLLRKQYQGRLDPSADQYIDYVVQASGRMKTLIKDLLDYSRIGREKECRQVDCNVIVKEVLADLHTMIEENEAIIKTGALPVLCNAYPTELKSLFQNLVSNSIKFRKPDLKPVLYIDALQTNGGWQFSVRDNGIGIEDQYLERIFVIFQRLHNRAMYDGSGIGLAHCKKIAELHGGKIWVQSEPGVGSTFYFTIADSAL</sequence>
<dbReference type="SMART" id="SM00388">
    <property type="entry name" value="HisKA"/>
    <property type="match status" value="1"/>
</dbReference>
<dbReference type="RefSeq" id="WP_136577525.1">
    <property type="nucleotide sequence ID" value="NZ_STFF01000003.1"/>
</dbReference>
<dbReference type="InterPro" id="IPR003594">
    <property type="entry name" value="HATPase_dom"/>
</dbReference>
<dbReference type="PANTHER" id="PTHR43304">
    <property type="entry name" value="PHYTOCHROME-LIKE PROTEIN CPH1"/>
    <property type="match status" value="1"/>
</dbReference>
<dbReference type="InterPro" id="IPR052162">
    <property type="entry name" value="Sensor_kinase/Photoreceptor"/>
</dbReference>
<dbReference type="EMBL" id="STFF01000003">
    <property type="protein sequence ID" value="THU39393.1"/>
    <property type="molecule type" value="Genomic_DNA"/>
</dbReference>
<feature type="domain" description="Histidine kinase" evidence="8">
    <location>
        <begin position="291"/>
        <end position="505"/>
    </location>
</feature>
<gene>
    <name evidence="11" type="ORF">FAM09_12870</name>
</gene>
<proteinExistence type="predicted"/>
<evidence type="ECO:0000256" key="2">
    <source>
        <dbReference type="ARBA" id="ARBA00012438"/>
    </source>
</evidence>
<name>A0A4S8HUW8_9BACT</name>
<dbReference type="Proteomes" id="UP000306918">
    <property type="component" value="Unassembled WGS sequence"/>
</dbReference>
<dbReference type="Pfam" id="PF13426">
    <property type="entry name" value="PAS_9"/>
    <property type="match status" value="1"/>
</dbReference>